<comment type="caution">
    <text evidence="1">The sequence shown here is derived from an EMBL/GenBank/DDBJ whole genome shotgun (WGS) entry which is preliminary data.</text>
</comment>
<dbReference type="EMBL" id="VFON01000001">
    <property type="protein sequence ID" value="TQL44362.1"/>
    <property type="molecule type" value="Genomic_DNA"/>
</dbReference>
<dbReference type="Proteomes" id="UP000319094">
    <property type="component" value="Unassembled WGS sequence"/>
</dbReference>
<evidence type="ECO:0000313" key="1">
    <source>
        <dbReference type="EMBL" id="TQL44362.1"/>
    </source>
</evidence>
<gene>
    <name evidence="1" type="ORF">FB468_2419</name>
</gene>
<dbReference type="AlphaFoldDB" id="A0A542Y8G3"/>
<keyword evidence="2" id="KW-1185">Reference proteome</keyword>
<sequence>MEATDNAGMARAEVAELTLQEEYELYGERYERAHELLADAQLQISEGPWIWTGTVLLPHSGYAGGVRGTTLPGSDGDTSYDVIDSRVIQPPGATGSAADLEPMRRYYQGKGWRVEEQASGGWKTVWGRTDDGYWLEYTVHSNGSYSLAVRSELYWTNDEPALEAAVVDRVPGSYADNTLPRESLPGDYIPFPDWSDAIPK</sequence>
<evidence type="ECO:0000313" key="2">
    <source>
        <dbReference type="Proteomes" id="UP000319094"/>
    </source>
</evidence>
<name>A0A542Y8G3_9MICO</name>
<reference evidence="1 2" key="1">
    <citation type="submission" date="2019-06" db="EMBL/GenBank/DDBJ databases">
        <title>Sequencing the genomes of 1000 actinobacteria strains.</title>
        <authorList>
            <person name="Klenk H.-P."/>
        </authorList>
    </citation>
    <scope>NUCLEOTIDE SEQUENCE [LARGE SCALE GENOMIC DNA]</scope>
    <source>
        <strain evidence="1 2">DSM 8803</strain>
    </source>
</reference>
<organism evidence="1 2">
    <name type="scientific">Leucobacter komagatae</name>
    <dbReference type="NCBI Taxonomy" id="55969"/>
    <lineage>
        <taxon>Bacteria</taxon>
        <taxon>Bacillati</taxon>
        <taxon>Actinomycetota</taxon>
        <taxon>Actinomycetes</taxon>
        <taxon>Micrococcales</taxon>
        <taxon>Microbacteriaceae</taxon>
        <taxon>Leucobacter</taxon>
    </lineage>
</organism>
<protein>
    <submittedName>
        <fullName evidence="1">Uncharacterized protein</fullName>
    </submittedName>
</protein>
<accession>A0A542Y8G3</accession>
<proteinExistence type="predicted"/>